<keyword evidence="2" id="KW-1185">Reference proteome</keyword>
<evidence type="ECO:0000313" key="1">
    <source>
        <dbReference type="EMBL" id="MBA0614842.1"/>
    </source>
</evidence>
<dbReference type="EMBL" id="JABFAC010000006">
    <property type="protein sequence ID" value="MBA0614842.1"/>
    <property type="molecule type" value="Genomic_DNA"/>
</dbReference>
<protein>
    <submittedName>
        <fullName evidence="1">Uncharacterized protein</fullName>
    </submittedName>
</protein>
<accession>A0A7J8RNB4</accession>
<dbReference type="AlphaFoldDB" id="A0A7J8RNB4"/>
<dbReference type="Proteomes" id="UP000593561">
    <property type="component" value="Unassembled WGS sequence"/>
</dbReference>
<gene>
    <name evidence="1" type="ORF">Godav_015081</name>
</gene>
<comment type="caution">
    <text evidence="1">The sequence shown here is derived from an EMBL/GenBank/DDBJ whole genome shotgun (WGS) entry which is preliminary data.</text>
</comment>
<name>A0A7J8RNB4_GOSDV</name>
<proteinExistence type="predicted"/>
<reference evidence="1 2" key="1">
    <citation type="journal article" date="2019" name="Genome Biol. Evol.">
        <title>Insights into the evolution of the New World diploid cottons (Gossypium, subgenus Houzingenia) based on genome sequencing.</title>
        <authorList>
            <person name="Grover C.E."/>
            <person name="Arick M.A. 2nd"/>
            <person name="Thrash A."/>
            <person name="Conover J.L."/>
            <person name="Sanders W.S."/>
            <person name="Peterson D.G."/>
            <person name="Frelichowski J.E."/>
            <person name="Scheffler J.A."/>
            <person name="Scheffler B.E."/>
            <person name="Wendel J.F."/>
        </authorList>
    </citation>
    <scope>NUCLEOTIDE SEQUENCE [LARGE SCALE GENOMIC DNA]</scope>
    <source>
        <strain evidence="1">27</strain>
        <tissue evidence="1">Leaf</tissue>
    </source>
</reference>
<evidence type="ECO:0000313" key="2">
    <source>
        <dbReference type="Proteomes" id="UP000593561"/>
    </source>
</evidence>
<sequence length="235" mass="26692">MMPNTQGKSKVPGYSKKLKVIGTSSSSYLTATTHHRYLTFDQPPYEERYQHLRVISLGLGWCIDWEALQTVGLYALVYTLLDATPREQFFAIVKPTYVELTLDFFSTLSLVAGFGVTLGLYSDDFLETPEFSTLPWHIHRMTSLLSKGEYEFHRHFRCILLIENAQAIPYSSSPFHGLVLLSSKPLSRLVLTLVGEMAPLDLNIMKHMRMVAPQSGPFCDQYVLLHLDDHLLPPP</sequence>
<organism evidence="1 2">
    <name type="scientific">Gossypium davidsonii</name>
    <name type="common">Davidson's cotton</name>
    <name type="synonym">Gossypium klotzschianum subsp. davidsonii</name>
    <dbReference type="NCBI Taxonomy" id="34287"/>
    <lineage>
        <taxon>Eukaryota</taxon>
        <taxon>Viridiplantae</taxon>
        <taxon>Streptophyta</taxon>
        <taxon>Embryophyta</taxon>
        <taxon>Tracheophyta</taxon>
        <taxon>Spermatophyta</taxon>
        <taxon>Magnoliopsida</taxon>
        <taxon>eudicotyledons</taxon>
        <taxon>Gunneridae</taxon>
        <taxon>Pentapetalae</taxon>
        <taxon>rosids</taxon>
        <taxon>malvids</taxon>
        <taxon>Malvales</taxon>
        <taxon>Malvaceae</taxon>
        <taxon>Malvoideae</taxon>
        <taxon>Gossypium</taxon>
    </lineage>
</organism>